<reference evidence="1 2" key="1">
    <citation type="journal article" date="2015" name="Science">
        <title>Genetic determinants of in vivo fitness and diet responsiveness in multiple human gut Bacteroides.</title>
        <authorList>
            <person name="Wu M."/>
            <person name="McNulty N.P."/>
            <person name="Rodionov D.A."/>
            <person name="Khoroshkin M.S."/>
            <person name="Griffin N.W."/>
            <person name="Cheng J."/>
            <person name="Latreille P."/>
            <person name="Kerstetter R.A."/>
            <person name="Terrapon N."/>
            <person name="Henrissat B."/>
            <person name="Osterman A.L."/>
            <person name="Gordon J.I."/>
        </authorList>
    </citation>
    <scope>NUCLEOTIDE SEQUENCE [LARGE SCALE GENOMIC DNA]</scope>
    <source>
        <strain evidence="1 2">WH2</strain>
    </source>
</reference>
<name>A0A0P0G5M5_9BACE</name>
<evidence type="ECO:0000313" key="2">
    <source>
        <dbReference type="Proteomes" id="UP000061809"/>
    </source>
</evidence>
<dbReference type="EMBL" id="CP012801">
    <property type="protein sequence ID" value="ALJ62229.1"/>
    <property type="molecule type" value="Genomic_DNA"/>
</dbReference>
<evidence type="ECO:0000313" key="1">
    <source>
        <dbReference type="EMBL" id="ALJ62229.1"/>
    </source>
</evidence>
<proteinExistence type="predicted"/>
<dbReference type="InterPro" id="IPR043746">
    <property type="entry name" value="DUF5691"/>
</dbReference>
<protein>
    <submittedName>
        <fullName evidence="1">Uncharacterized protein</fullName>
    </submittedName>
</protein>
<accession>A0A0P0G5M5</accession>
<dbReference type="AlphaFoldDB" id="A0A0P0G5M5"/>
<organism evidence="1 2">
    <name type="scientific">Bacteroides cellulosilyticus</name>
    <dbReference type="NCBI Taxonomy" id="246787"/>
    <lineage>
        <taxon>Bacteria</taxon>
        <taxon>Pseudomonadati</taxon>
        <taxon>Bacteroidota</taxon>
        <taxon>Bacteroidia</taxon>
        <taxon>Bacteroidales</taxon>
        <taxon>Bacteroidaceae</taxon>
        <taxon>Bacteroides</taxon>
    </lineage>
</organism>
<dbReference type="PATRIC" id="fig|246787.4.peg.5183"/>
<sequence>MNVTEPIINAALLGTAAKEFIPNGLPETLEENFRLLQEKSEDAEDAFYQFSALTFAYSRAGMEPLPAGEAIAMNEAPDDSLPYFDRNIGDLLIQMVNEQNRYLLLYAYRKAVRCNKLIPPFYLRTLISHAYDRNNPDKHEEQALLSSLTGNRGRWLLTHMELPDWGDTGNETWETASHEERKRMLQRLRKENPEQGLALLQTELKNESAAHRDELIQCLRTNLSKADENFLQEIVTTDRSSNVKETARRLLCSLPDSELVKTYCDLLRGKLHYKMLLGWSYDKITFTPEMKKLGLEEVSSNKKEKDEEFLLRQLAERVPLSFWAEFYDCSPEKAAAKLAKKPPFGSYFNLCQPIENFGDNLWAYQTLKEDSNEAYASSLIGLLTPEQREEINFQTDSKSNYIPEPWYNADGTQWGIKFSTRALQRLFHSNYYYYPKEMAERLSLYFPPEMLPKVEQQAVAYDADHAIAKFCRLTAEYMRMKEKINSLFNDNK</sequence>
<dbReference type="RefSeq" id="WP_029426733.1">
    <property type="nucleotide sequence ID" value="NZ_CP012801.1"/>
</dbReference>
<dbReference type="Proteomes" id="UP000061809">
    <property type="component" value="Chromosome"/>
</dbReference>
<dbReference type="Pfam" id="PF18944">
    <property type="entry name" value="DUF5691"/>
    <property type="match status" value="1"/>
</dbReference>
<dbReference type="KEGG" id="bcel:BcellWH2_05020"/>
<gene>
    <name evidence="1" type="ORF">BcellWH2_05020</name>
</gene>